<evidence type="ECO:0000256" key="4">
    <source>
        <dbReference type="ARBA" id="ARBA00022827"/>
    </source>
</evidence>
<keyword evidence="4 8" id="KW-0274">FAD</keyword>
<dbReference type="SUPFAM" id="SSF51905">
    <property type="entry name" value="FAD/NAD(P)-binding domain"/>
    <property type="match status" value="2"/>
</dbReference>
<dbReference type="InterPro" id="IPR000960">
    <property type="entry name" value="Flavin_mOase"/>
</dbReference>
<comment type="function">
    <text evidence="7">Catalyzes the conversion of methylthioalkyl glucosinolates of any chain length into methylsulfinylalkyl glucosinolates.</text>
</comment>
<evidence type="ECO:0000256" key="5">
    <source>
        <dbReference type="ARBA" id="ARBA00022857"/>
    </source>
</evidence>
<comment type="caution">
    <text evidence="10">The sequence shown here is derived from an EMBL/GenBank/DDBJ whole genome shotgun (WGS) entry which is preliminary data.</text>
</comment>
<feature type="compositionally biased region" description="Basic and acidic residues" evidence="9">
    <location>
        <begin position="458"/>
        <end position="468"/>
    </location>
</feature>
<evidence type="ECO:0000256" key="2">
    <source>
        <dbReference type="ARBA" id="ARBA00009183"/>
    </source>
</evidence>
<dbReference type="EMBL" id="CM029052">
    <property type="protein sequence ID" value="KAG2557923.1"/>
    <property type="molecule type" value="Genomic_DNA"/>
</dbReference>
<dbReference type="InterPro" id="IPR020946">
    <property type="entry name" value="Flavin_mOase-like"/>
</dbReference>
<keyword evidence="6 8" id="KW-0560">Oxidoreductase</keyword>
<dbReference type="Gene3D" id="3.50.50.60">
    <property type="entry name" value="FAD/NAD(P)-binding domain"/>
    <property type="match status" value="2"/>
</dbReference>
<evidence type="ECO:0000256" key="9">
    <source>
        <dbReference type="SAM" id="MobiDB-lite"/>
    </source>
</evidence>
<keyword evidence="8" id="KW-0503">Monooxygenase</keyword>
<name>A0A8T0P813_PANVG</name>
<dbReference type="EC" id="1.-.-.-" evidence="8"/>
<accession>A0A8T0P813</accession>
<comment type="cofactor">
    <cofactor evidence="1 8">
        <name>FAD</name>
        <dbReference type="ChEBI" id="CHEBI:57692"/>
    </cofactor>
</comment>
<dbReference type="InterPro" id="IPR050346">
    <property type="entry name" value="FMO-like"/>
</dbReference>
<evidence type="ECO:0000256" key="8">
    <source>
        <dbReference type="RuleBase" id="RU361177"/>
    </source>
</evidence>
<dbReference type="PANTHER" id="PTHR23023">
    <property type="entry name" value="DIMETHYLANILINE MONOOXYGENASE"/>
    <property type="match status" value="1"/>
</dbReference>
<dbReference type="GO" id="GO:0050661">
    <property type="term" value="F:NADP binding"/>
    <property type="evidence" value="ECO:0007669"/>
    <property type="project" value="InterPro"/>
</dbReference>
<gene>
    <name evidence="10" type="ORF">PVAP13_8NG131003</name>
</gene>
<dbReference type="OrthoDB" id="66881at2759"/>
<proteinExistence type="inferred from homology"/>
<keyword evidence="3 8" id="KW-0285">Flavoprotein</keyword>
<feature type="region of interest" description="Disordered" evidence="9">
    <location>
        <begin position="456"/>
        <end position="475"/>
    </location>
</feature>
<evidence type="ECO:0000313" key="10">
    <source>
        <dbReference type="EMBL" id="KAG2557923.1"/>
    </source>
</evidence>
<comment type="similarity">
    <text evidence="2 8">Belongs to the FMO family.</text>
</comment>
<evidence type="ECO:0000256" key="7">
    <source>
        <dbReference type="ARBA" id="ARBA00058243"/>
    </source>
</evidence>
<dbReference type="Proteomes" id="UP000823388">
    <property type="component" value="Chromosome 8N"/>
</dbReference>
<dbReference type="Pfam" id="PF00743">
    <property type="entry name" value="FMO-like"/>
    <property type="match status" value="2"/>
</dbReference>
<dbReference type="PRINTS" id="PR00370">
    <property type="entry name" value="FMOXYGENASE"/>
</dbReference>
<keyword evidence="11" id="KW-1185">Reference proteome</keyword>
<evidence type="ECO:0000256" key="3">
    <source>
        <dbReference type="ARBA" id="ARBA00022630"/>
    </source>
</evidence>
<sequence>MVSSRKVCVVGAGISDLACARELRREGHDVTVMEQSSSVGGQWLYDPRTDNGDPLGVAGVHSSIYSSVRLLSPREVTGISDFPFYPKNNGGDARRYTWHSEFLRYIRDFCDAFGLTNAVKLNTRVVHVGTALPAGGGVGKSLRWVVRSAQAGDELVTEEVFDAVVIAAGQYTKPRLPTINGMGNWRRRQLHSHSYRVPDSFHQEVVVVVGCHESGKDIALELHEVAREVHISVKSIEGVSPGMSKEVSRHNNLHMHPEIHCLCEDGRVVFANGSCVIADAVIYCTGYSYWFPFLYTAGLVTIDDDNSVGPLLFEHTFPPALAPTLSFVGVAKGVIVPRFYEMQARWVAQVLSGWRVLPSEEEMLRSIEEHNRRATETAGVPNRLANHITFDLDYCDEFGEKHCGFPRLEEWKKELIWSSFAGLRECPATFRDDYLDSDLVRDGLCSEGWLVETPGVEADDRREDEPHSHRPNKYQ</sequence>
<dbReference type="InterPro" id="IPR036188">
    <property type="entry name" value="FAD/NAD-bd_sf"/>
</dbReference>
<protein>
    <recommendedName>
        <fullName evidence="8">Flavin-containing monooxygenase</fullName>
        <ecNumber evidence="8">1.-.-.-</ecNumber>
    </recommendedName>
</protein>
<organism evidence="10 11">
    <name type="scientific">Panicum virgatum</name>
    <name type="common">Blackwell switchgrass</name>
    <dbReference type="NCBI Taxonomy" id="38727"/>
    <lineage>
        <taxon>Eukaryota</taxon>
        <taxon>Viridiplantae</taxon>
        <taxon>Streptophyta</taxon>
        <taxon>Embryophyta</taxon>
        <taxon>Tracheophyta</taxon>
        <taxon>Spermatophyta</taxon>
        <taxon>Magnoliopsida</taxon>
        <taxon>Liliopsida</taxon>
        <taxon>Poales</taxon>
        <taxon>Poaceae</taxon>
        <taxon>PACMAD clade</taxon>
        <taxon>Panicoideae</taxon>
        <taxon>Panicodae</taxon>
        <taxon>Paniceae</taxon>
        <taxon>Panicinae</taxon>
        <taxon>Panicum</taxon>
        <taxon>Panicum sect. Hiantes</taxon>
    </lineage>
</organism>
<dbReference type="GO" id="GO:0004499">
    <property type="term" value="F:N,N-dimethylaniline monooxygenase activity"/>
    <property type="evidence" value="ECO:0007669"/>
    <property type="project" value="InterPro"/>
</dbReference>
<dbReference type="GO" id="GO:0050660">
    <property type="term" value="F:flavin adenine dinucleotide binding"/>
    <property type="evidence" value="ECO:0007669"/>
    <property type="project" value="InterPro"/>
</dbReference>
<keyword evidence="5" id="KW-0521">NADP</keyword>
<dbReference type="AlphaFoldDB" id="A0A8T0P813"/>
<evidence type="ECO:0000256" key="1">
    <source>
        <dbReference type="ARBA" id="ARBA00001974"/>
    </source>
</evidence>
<dbReference type="FunFam" id="3.50.50.60:FF:000147">
    <property type="entry name" value="Flavin-containing monooxygenase"/>
    <property type="match status" value="1"/>
</dbReference>
<evidence type="ECO:0000256" key="6">
    <source>
        <dbReference type="ARBA" id="ARBA00023002"/>
    </source>
</evidence>
<reference evidence="10" key="1">
    <citation type="submission" date="2020-05" db="EMBL/GenBank/DDBJ databases">
        <title>WGS assembly of Panicum virgatum.</title>
        <authorList>
            <person name="Lovell J.T."/>
            <person name="Jenkins J."/>
            <person name="Shu S."/>
            <person name="Juenger T.E."/>
            <person name="Schmutz J."/>
        </authorList>
    </citation>
    <scope>NUCLEOTIDE SEQUENCE</scope>
    <source>
        <strain evidence="10">AP13</strain>
    </source>
</reference>
<evidence type="ECO:0000313" key="11">
    <source>
        <dbReference type="Proteomes" id="UP000823388"/>
    </source>
</evidence>